<dbReference type="InterPro" id="IPR016135">
    <property type="entry name" value="UBQ-conjugating_enzyme/RWD"/>
</dbReference>
<keyword evidence="2" id="KW-0675">Receptor</keyword>
<dbReference type="Proteomes" id="UP001345691">
    <property type="component" value="Unassembled WGS sequence"/>
</dbReference>
<accession>A0ABR0JRU4</accession>
<dbReference type="Gene3D" id="3.10.110.10">
    <property type="entry name" value="Ubiquitin Conjugating Enzyme"/>
    <property type="match status" value="1"/>
</dbReference>
<feature type="compositionally biased region" description="Basic and acidic residues" evidence="1">
    <location>
        <begin position="53"/>
        <end position="71"/>
    </location>
</feature>
<organism evidence="2 3">
    <name type="scientific">Exophiala sideris</name>
    <dbReference type="NCBI Taxonomy" id="1016849"/>
    <lineage>
        <taxon>Eukaryota</taxon>
        <taxon>Fungi</taxon>
        <taxon>Dikarya</taxon>
        <taxon>Ascomycota</taxon>
        <taxon>Pezizomycotina</taxon>
        <taxon>Eurotiomycetes</taxon>
        <taxon>Chaetothyriomycetidae</taxon>
        <taxon>Chaetothyriales</taxon>
        <taxon>Herpotrichiellaceae</taxon>
        <taxon>Exophiala</taxon>
    </lineage>
</organism>
<feature type="region of interest" description="Disordered" evidence="1">
    <location>
        <begin position="48"/>
        <end position="71"/>
    </location>
</feature>
<name>A0ABR0JRU4_9EURO</name>
<reference evidence="2 3" key="1">
    <citation type="submission" date="2023-08" db="EMBL/GenBank/DDBJ databases">
        <title>Black Yeasts Isolated from many extreme environments.</title>
        <authorList>
            <person name="Coleine C."/>
            <person name="Stajich J.E."/>
            <person name="Selbmann L."/>
        </authorList>
    </citation>
    <scope>NUCLEOTIDE SEQUENCE [LARGE SCALE GENOMIC DNA]</scope>
    <source>
        <strain evidence="2 3">CCFEE 6328</strain>
    </source>
</reference>
<dbReference type="EMBL" id="JAVRRF010000001">
    <property type="protein sequence ID" value="KAK5068041.1"/>
    <property type="molecule type" value="Genomic_DNA"/>
</dbReference>
<evidence type="ECO:0000256" key="1">
    <source>
        <dbReference type="SAM" id="MobiDB-lite"/>
    </source>
</evidence>
<proteinExistence type="predicted"/>
<sequence>MAGVPQKTLNWLYDVLKREYRDPNRTYSDLAHVLARNPGFAPRTDVYSMSAAKRQDEADTGQHQRMESQHS</sequence>
<comment type="caution">
    <text evidence="2">The sequence shown here is derived from an EMBL/GenBank/DDBJ whole genome shotgun (WGS) entry which is preliminary data.</text>
</comment>
<evidence type="ECO:0000313" key="3">
    <source>
        <dbReference type="Proteomes" id="UP001345691"/>
    </source>
</evidence>
<protein>
    <submittedName>
        <fullName evidence="2">Suppressor protein stp22 of temperature-sensitive alpha-factor receptor and arginine permease</fullName>
    </submittedName>
</protein>
<evidence type="ECO:0000313" key="2">
    <source>
        <dbReference type="EMBL" id="KAK5068041.1"/>
    </source>
</evidence>
<keyword evidence="3" id="KW-1185">Reference proteome</keyword>
<gene>
    <name evidence="2" type="primary">STP22_1</name>
    <name evidence="2" type="ORF">LTR69_000159</name>
</gene>